<dbReference type="InterPro" id="IPR002104">
    <property type="entry name" value="Integrase_catalytic"/>
</dbReference>
<gene>
    <name evidence="6" type="ORF">AABB28_04775</name>
</gene>
<dbReference type="GO" id="GO:0003677">
    <property type="term" value="F:DNA binding"/>
    <property type="evidence" value="ECO:0007669"/>
    <property type="project" value="UniProtKB-KW"/>
</dbReference>
<dbReference type="SUPFAM" id="SSF56349">
    <property type="entry name" value="DNA breaking-rejoining enzymes"/>
    <property type="match status" value="1"/>
</dbReference>
<dbReference type="Proteomes" id="UP001451782">
    <property type="component" value="Chromosome"/>
</dbReference>
<dbReference type="PANTHER" id="PTHR30349">
    <property type="entry name" value="PHAGE INTEGRASE-RELATED"/>
    <property type="match status" value="1"/>
</dbReference>
<evidence type="ECO:0000313" key="6">
    <source>
        <dbReference type="EMBL" id="WZU64598.1"/>
    </source>
</evidence>
<evidence type="ECO:0000256" key="4">
    <source>
        <dbReference type="ARBA" id="ARBA00023172"/>
    </source>
</evidence>
<evidence type="ECO:0000259" key="5">
    <source>
        <dbReference type="PROSITE" id="PS51898"/>
    </source>
</evidence>
<dbReference type="Gene3D" id="1.10.150.130">
    <property type="match status" value="1"/>
</dbReference>
<reference evidence="6 7" key="1">
    <citation type="submission" date="2024-04" db="EMBL/GenBank/DDBJ databases">
        <title>Phylogenomic analyses of a clade within the roseobacter group suggest taxonomic reassignments of species of the genera Aestuariivita, Citreicella, Loktanella, Nautella, Pelagibaca, Ruegeria, Thalassobius, Thiobacimonas and Tropicibacter, and the proposal o.</title>
        <authorList>
            <person name="Jeon C.O."/>
        </authorList>
    </citation>
    <scope>NUCLEOTIDE SEQUENCE [LARGE SCALE GENOMIC DNA]</scope>
    <source>
        <strain evidence="6 7">G8-12</strain>
    </source>
</reference>
<organism evidence="6 7">
    <name type="scientific">Yoonia algicola</name>
    <dbReference type="NCBI Taxonomy" id="3137368"/>
    <lineage>
        <taxon>Bacteria</taxon>
        <taxon>Pseudomonadati</taxon>
        <taxon>Pseudomonadota</taxon>
        <taxon>Alphaproteobacteria</taxon>
        <taxon>Rhodobacterales</taxon>
        <taxon>Paracoccaceae</taxon>
        <taxon>Yoonia</taxon>
    </lineage>
</organism>
<dbReference type="PROSITE" id="PS51898">
    <property type="entry name" value="TYR_RECOMBINASE"/>
    <property type="match status" value="1"/>
</dbReference>
<dbReference type="CDD" id="cd00796">
    <property type="entry name" value="INT_Rci_Hp1_C"/>
    <property type="match status" value="1"/>
</dbReference>
<proteinExistence type="inferred from homology"/>
<dbReference type="EMBL" id="CP151762">
    <property type="protein sequence ID" value="WZU64598.1"/>
    <property type="molecule type" value="Genomic_DNA"/>
</dbReference>
<protein>
    <submittedName>
        <fullName evidence="6">Site-specific integrase</fullName>
    </submittedName>
</protein>
<dbReference type="GO" id="GO:0006310">
    <property type="term" value="P:DNA recombination"/>
    <property type="evidence" value="ECO:0007669"/>
    <property type="project" value="UniProtKB-KW"/>
</dbReference>
<dbReference type="Pfam" id="PF00589">
    <property type="entry name" value="Phage_integrase"/>
    <property type="match status" value="1"/>
</dbReference>
<evidence type="ECO:0000256" key="3">
    <source>
        <dbReference type="ARBA" id="ARBA00023125"/>
    </source>
</evidence>
<keyword evidence="2" id="KW-0229">DNA integration</keyword>
<dbReference type="InterPro" id="IPR011010">
    <property type="entry name" value="DNA_brk_join_enz"/>
</dbReference>
<evidence type="ECO:0000256" key="1">
    <source>
        <dbReference type="ARBA" id="ARBA00008857"/>
    </source>
</evidence>
<dbReference type="InterPro" id="IPR010998">
    <property type="entry name" value="Integrase_recombinase_N"/>
</dbReference>
<dbReference type="GO" id="GO:0015074">
    <property type="term" value="P:DNA integration"/>
    <property type="evidence" value="ECO:0007669"/>
    <property type="project" value="UniProtKB-KW"/>
</dbReference>
<evidence type="ECO:0000256" key="2">
    <source>
        <dbReference type="ARBA" id="ARBA00022908"/>
    </source>
</evidence>
<dbReference type="AlphaFoldDB" id="A0AAN0M7M8"/>
<dbReference type="KEGG" id="yag:AABB28_04775"/>
<dbReference type="PANTHER" id="PTHR30349:SF64">
    <property type="entry name" value="PROPHAGE INTEGRASE INTD-RELATED"/>
    <property type="match status" value="1"/>
</dbReference>
<dbReference type="InterPro" id="IPR050090">
    <property type="entry name" value="Tyrosine_recombinase_XerCD"/>
</dbReference>
<dbReference type="RefSeq" id="WP_342070962.1">
    <property type="nucleotide sequence ID" value="NZ_CP151762.1"/>
</dbReference>
<dbReference type="InterPro" id="IPR013762">
    <property type="entry name" value="Integrase-like_cat_sf"/>
</dbReference>
<sequence length="506" mass="57939">MSFSRRATRYLKSEGLDNVCAFETRKQIEQLNVRSTAYWHSLYQGRHIGIHKPDDAICNWTARILTKDKLYRQKCLGSALELGNGLIDYSTALARAFAWFETSEIKAMATSPRAIGRIKDVNICPIGEVYTVGHALKDYCEWTRIARSEGGHYNNLVLINYHLIPNFAFLPLESFNARHLRDLAQQVLETPPKYGFRERQPRSGIEKLSSDELRRRKRTFNSLVTILKMAFKHAWDNAAIESERPWRCLKRIPVNHSPRTIFLDRNECTRLLEECTPALNKLVLAALYSGCRVGELGSLIVGDVGKQGFGLRVDAFKRSPARFVFLPDEGMAFFLEQCEGKSAQDFVLNSDMGKPWRKQHTQLFRRAVARAGLPRDLVFHGLRHTYASDLVRAGVPLDVVAKQLGHASSITVSNTYGHLAEQYREEQVRTKFSPLSMEQVQLAKLRKPELDQLWSNVQTDDWREYARMAPNNHQPRQAFANPVREIAEYFNDVDALVSKAERTKLN</sequence>
<name>A0AAN0M7M8_9RHOB</name>
<feature type="domain" description="Tyr recombinase" evidence="5">
    <location>
        <begin position="258"/>
        <end position="429"/>
    </location>
</feature>
<dbReference type="Gene3D" id="1.10.443.10">
    <property type="entry name" value="Intergrase catalytic core"/>
    <property type="match status" value="1"/>
</dbReference>
<keyword evidence="4" id="KW-0233">DNA recombination</keyword>
<accession>A0AAN0M7M8</accession>
<evidence type="ECO:0000313" key="7">
    <source>
        <dbReference type="Proteomes" id="UP001451782"/>
    </source>
</evidence>
<keyword evidence="3" id="KW-0238">DNA-binding</keyword>
<keyword evidence="7" id="KW-1185">Reference proteome</keyword>
<comment type="similarity">
    <text evidence="1">Belongs to the 'phage' integrase family.</text>
</comment>